<gene>
    <name evidence="1" type="ORF">DCMF_20030</name>
</gene>
<evidence type="ECO:0000313" key="1">
    <source>
        <dbReference type="EMBL" id="ATW28760.1"/>
    </source>
</evidence>
<evidence type="ECO:0000313" key="2">
    <source>
        <dbReference type="Proteomes" id="UP000323521"/>
    </source>
</evidence>
<dbReference type="Proteomes" id="UP000323521">
    <property type="component" value="Chromosome"/>
</dbReference>
<organism evidence="1 2">
    <name type="scientific">Formimonas warabiya</name>
    <dbReference type="NCBI Taxonomy" id="1761012"/>
    <lineage>
        <taxon>Bacteria</taxon>
        <taxon>Bacillati</taxon>
        <taxon>Bacillota</taxon>
        <taxon>Clostridia</taxon>
        <taxon>Eubacteriales</taxon>
        <taxon>Peptococcaceae</taxon>
        <taxon>Candidatus Formimonas</taxon>
    </lineage>
</organism>
<evidence type="ECO:0008006" key="3">
    <source>
        <dbReference type="Google" id="ProtNLM"/>
    </source>
</evidence>
<proteinExistence type="predicted"/>
<sequence>MISKLAKMSQGGTMQFGKTAVMKYLFILQEVFKVPCGYSFSLYTYGPYCADVLSDLDYTEAIDGVKIYNIGSGYSIEPSQKAEEYIKKAKDFLNKNEGSINEVMELFSKMTARDLELRSTIIYIYKNYLSNRWEISSTDIAADVRELKPHFTFEEVLRAFDQLKILKIFNKLKS</sequence>
<name>A0A3G1L274_FORW1</name>
<dbReference type="AlphaFoldDB" id="A0A3G1L274"/>
<dbReference type="KEGG" id="fwa:DCMF_20030"/>
<accession>A0A3G1L274</accession>
<reference evidence="1 2" key="1">
    <citation type="submission" date="2016-10" db="EMBL/GenBank/DDBJ databases">
        <title>Complete Genome Sequence of Peptococcaceae strain DCMF.</title>
        <authorList>
            <person name="Edwards R.J."/>
            <person name="Holland S.I."/>
            <person name="Deshpande N.P."/>
            <person name="Wong Y.K."/>
            <person name="Ertan H."/>
            <person name="Manefield M."/>
            <person name="Russell T.L."/>
            <person name="Lee M.J."/>
        </authorList>
    </citation>
    <scope>NUCLEOTIDE SEQUENCE [LARGE SCALE GENOMIC DNA]</scope>
    <source>
        <strain evidence="1 2">DCMF</strain>
    </source>
</reference>
<dbReference type="EMBL" id="CP017634">
    <property type="protein sequence ID" value="ATW28760.1"/>
    <property type="molecule type" value="Genomic_DNA"/>
</dbReference>
<keyword evidence="2" id="KW-1185">Reference proteome</keyword>
<protein>
    <recommendedName>
        <fullName evidence="3">Antitoxin SocA-like Panacea domain-containing protein</fullName>
    </recommendedName>
</protein>